<evidence type="ECO:0000256" key="6">
    <source>
        <dbReference type="HAMAP-Rule" id="MF_02120"/>
    </source>
</evidence>
<comment type="subunit">
    <text evidence="6">Homodimer.</text>
</comment>
<dbReference type="Pfam" id="PF02784">
    <property type="entry name" value="Orn_Arg_deC_N"/>
    <property type="match status" value="1"/>
</dbReference>
<comment type="similarity">
    <text evidence="6">Belongs to the Orn/Lys/Arg decarboxylase class-II family. LysA subfamily.</text>
</comment>
<keyword evidence="6" id="KW-0028">Amino-acid biosynthesis</keyword>
<keyword evidence="3 6" id="KW-0663">Pyridoxal phosphate</keyword>
<accession>A0ABS4WDY0</accession>
<feature type="binding site" evidence="6">
    <location>
        <position position="279"/>
    </location>
    <ligand>
        <name>pyridoxal 5'-phosphate</name>
        <dbReference type="ChEBI" id="CHEBI:597326"/>
    </ligand>
</feature>
<evidence type="ECO:0000256" key="2">
    <source>
        <dbReference type="ARBA" id="ARBA00022793"/>
    </source>
</evidence>
<organism evidence="11 12">
    <name type="scientific">Paeniglutamicibacter psychrophenolicus</name>
    <dbReference type="NCBI Taxonomy" id="257454"/>
    <lineage>
        <taxon>Bacteria</taxon>
        <taxon>Bacillati</taxon>
        <taxon>Actinomycetota</taxon>
        <taxon>Actinomycetes</taxon>
        <taxon>Micrococcales</taxon>
        <taxon>Micrococcaceae</taxon>
        <taxon>Paeniglutamicibacter</taxon>
    </lineage>
</organism>
<feature type="binding site" evidence="6">
    <location>
        <position position="401"/>
    </location>
    <ligand>
        <name>substrate</name>
    </ligand>
</feature>
<dbReference type="PRINTS" id="PR01181">
    <property type="entry name" value="DAPDCRBXLASE"/>
</dbReference>
<feature type="binding site" evidence="6">
    <location>
        <position position="430"/>
    </location>
    <ligand>
        <name>substrate</name>
    </ligand>
</feature>
<feature type="binding site" evidence="6">
    <location>
        <begin position="321"/>
        <end position="324"/>
    </location>
    <ligand>
        <name>pyridoxal 5'-phosphate</name>
        <dbReference type="ChEBI" id="CHEBI:597326"/>
    </ligand>
</feature>
<dbReference type="PROSITE" id="PS00879">
    <property type="entry name" value="ODR_DC_2_2"/>
    <property type="match status" value="1"/>
</dbReference>
<dbReference type="Proteomes" id="UP000766570">
    <property type="component" value="Unassembled WGS sequence"/>
</dbReference>
<keyword evidence="5 6" id="KW-0456">Lyase</keyword>
<sequence>MAISPLAPSWLSFPQDANALRPIEWAAGVARSADGELAVQGIGVKELAREFGTPLFVLDEDDFRARARGFKQAFDEAFKDLCGGVDVYYAGKAFLSIEVARWVTAEGLRLDTCSGGEMAVARVAGVPAVNLSLHGNNKSVTEIRTALEADLGRIVVDSLDELERVADLARETGKRANVMLRLTPGVHASTHEFIATAHEDQKFGLSMIPVGEDVSPAAAAVRFALEHQELNLLGLHAHIGSQIFESEGFALAAQKMLGFLAQVKKDHGVELPELDLGGGYGIAYTEVDTPSTPAVLAAAMAKVVGDTAAELGLAVPRISIEPGRAIAGTSTFTLYEAGVRKSVQVETADGSLVPRRYVSVDGGMSDNARPVLYDADYTAVLASRVTESDPIVSRVVGKHCESGDIVVRDVYLPEDVAAGDLLAVPGTGAYCWALASNYNYLGRPAVVAVRNGAARAIIRRETEADLLARDLGAK</sequence>
<feature type="domain" description="Orn/DAP/Arg decarboxylase 2 N-terminal" evidence="10">
    <location>
        <begin position="77"/>
        <end position="327"/>
    </location>
</feature>
<dbReference type="RefSeq" id="WP_209907288.1">
    <property type="nucleotide sequence ID" value="NZ_BAAAMI010000006.1"/>
</dbReference>
<dbReference type="PANTHER" id="PTHR43727">
    <property type="entry name" value="DIAMINOPIMELATE DECARBOXYLASE"/>
    <property type="match status" value="1"/>
</dbReference>
<protein>
    <recommendedName>
        <fullName evidence="6 7">Diaminopimelate decarboxylase</fullName>
        <shortName evidence="6">DAP decarboxylase</shortName>
        <shortName evidence="6">DAPDC</shortName>
        <ecNumber evidence="6 7">4.1.1.20</ecNumber>
    </recommendedName>
</protein>
<dbReference type="Gene3D" id="2.40.37.10">
    <property type="entry name" value="Lyase, Ornithine Decarboxylase, Chain A, domain 1"/>
    <property type="match status" value="1"/>
</dbReference>
<dbReference type="SUPFAM" id="SSF50621">
    <property type="entry name" value="Alanine racemase C-terminal domain-like"/>
    <property type="match status" value="1"/>
</dbReference>
<comment type="pathway">
    <text evidence="6 8">Amino-acid biosynthesis; L-lysine biosynthesis via DAP pathway; L-lysine from DL-2,6-diaminopimelate: step 1/1.</text>
</comment>
<comment type="cofactor">
    <cofactor evidence="1 6 8">
        <name>pyridoxal 5'-phosphate</name>
        <dbReference type="ChEBI" id="CHEBI:597326"/>
    </cofactor>
</comment>
<dbReference type="PRINTS" id="PR01179">
    <property type="entry name" value="ODADCRBXLASE"/>
</dbReference>
<evidence type="ECO:0000313" key="11">
    <source>
        <dbReference type="EMBL" id="MBP2374246.1"/>
    </source>
</evidence>
<feature type="binding site" evidence="6">
    <location>
        <position position="430"/>
    </location>
    <ligand>
        <name>pyridoxal 5'-phosphate</name>
        <dbReference type="ChEBI" id="CHEBI:597326"/>
    </ligand>
</feature>
<keyword evidence="2 6" id="KW-0210">Decarboxylase</keyword>
<reference evidence="11 12" key="1">
    <citation type="submission" date="2021-03" db="EMBL/GenBank/DDBJ databases">
        <title>Sequencing the genomes of 1000 actinobacteria strains.</title>
        <authorList>
            <person name="Klenk H.-P."/>
        </authorList>
    </citation>
    <scope>NUCLEOTIDE SEQUENCE [LARGE SCALE GENOMIC DNA]</scope>
    <source>
        <strain evidence="11 12">DSM 15454</strain>
    </source>
</reference>
<proteinExistence type="inferred from homology"/>
<evidence type="ECO:0000256" key="5">
    <source>
        <dbReference type="ARBA" id="ARBA00023239"/>
    </source>
</evidence>
<dbReference type="Pfam" id="PF00278">
    <property type="entry name" value="Orn_DAP_Arg_deC"/>
    <property type="match status" value="1"/>
</dbReference>
<evidence type="ECO:0000256" key="1">
    <source>
        <dbReference type="ARBA" id="ARBA00001933"/>
    </source>
</evidence>
<evidence type="ECO:0000256" key="8">
    <source>
        <dbReference type="RuleBase" id="RU003738"/>
    </source>
</evidence>
<dbReference type="CDD" id="cd06828">
    <property type="entry name" value="PLPDE_III_DapDC"/>
    <property type="match status" value="1"/>
</dbReference>
<feature type="binding site" evidence="6">
    <location>
        <position position="324"/>
    </location>
    <ligand>
        <name>substrate</name>
    </ligand>
</feature>
<evidence type="ECO:0000313" key="12">
    <source>
        <dbReference type="Proteomes" id="UP000766570"/>
    </source>
</evidence>
<comment type="catalytic activity">
    <reaction evidence="6 8">
        <text>meso-2,6-diaminopimelate + H(+) = L-lysine + CO2</text>
        <dbReference type="Rhea" id="RHEA:15101"/>
        <dbReference type="ChEBI" id="CHEBI:15378"/>
        <dbReference type="ChEBI" id="CHEBI:16526"/>
        <dbReference type="ChEBI" id="CHEBI:32551"/>
        <dbReference type="ChEBI" id="CHEBI:57791"/>
        <dbReference type="EC" id="4.1.1.20"/>
    </reaction>
</comment>
<dbReference type="HAMAP" id="MF_02120">
    <property type="entry name" value="LysA"/>
    <property type="match status" value="1"/>
</dbReference>
<gene>
    <name evidence="6" type="primary">lysA</name>
    <name evidence="11" type="ORF">JOF46_002158</name>
</gene>
<dbReference type="InterPro" id="IPR022644">
    <property type="entry name" value="De-COase2_N"/>
</dbReference>
<feature type="binding site" evidence="6">
    <location>
        <position position="369"/>
    </location>
    <ligand>
        <name>substrate</name>
    </ligand>
</feature>
<keyword evidence="4 6" id="KW-0457">Lysine biosynthesis</keyword>
<evidence type="ECO:0000259" key="9">
    <source>
        <dbReference type="Pfam" id="PF00278"/>
    </source>
</evidence>
<evidence type="ECO:0000256" key="4">
    <source>
        <dbReference type="ARBA" id="ARBA00023154"/>
    </source>
</evidence>
<dbReference type="InterPro" id="IPR022653">
    <property type="entry name" value="De-COase2_pyr-phos_BS"/>
</dbReference>
<dbReference type="SUPFAM" id="SSF51419">
    <property type="entry name" value="PLP-binding barrel"/>
    <property type="match status" value="1"/>
</dbReference>
<dbReference type="InterPro" id="IPR029066">
    <property type="entry name" value="PLP-binding_barrel"/>
</dbReference>
<feature type="domain" description="Orn/DAP/Arg decarboxylase 2 C-terminal" evidence="9">
    <location>
        <begin position="350"/>
        <end position="428"/>
    </location>
</feature>
<dbReference type="InterPro" id="IPR002986">
    <property type="entry name" value="DAP_deCOOHase_LysA"/>
</dbReference>
<dbReference type="InterPro" id="IPR022643">
    <property type="entry name" value="De-COase2_C"/>
</dbReference>
<dbReference type="EC" id="4.1.1.20" evidence="6 7"/>
<dbReference type="PROSITE" id="PS00878">
    <property type="entry name" value="ODR_DC_2_1"/>
    <property type="match status" value="1"/>
</dbReference>
<evidence type="ECO:0000259" key="10">
    <source>
        <dbReference type="Pfam" id="PF02784"/>
    </source>
</evidence>
<comment type="function">
    <text evidence="6">Specifically catalyzes the decarboxylation of meso-diaminopimelate (meso-DAP) to L-lysine.</text>
</comment>
<dbReference type="PANTHER" id="PTHR43727:SF2">
    <property type="entry name" value="GROUP IV DECARBOXYLASE"/>
    <property type="match status" value="1"/>
</dbReference>
<feature type="modified residue" description="N6-(pyridoxal phosphate)lysine" evidence="6">
    <location>
        <position position="92"/>
    </location>
</feature>
<keyword evidence="12" id="KW-1185">Reference proteome</keyword>
<dbReference type="Gene3D" id="3.20.20.10">
    <property type="entry name" value="Alanine racemase"/>
    <property type="match status" value="1"/>
</dbReference>
<dbReference type="NCBIfam" id="TIGR01048">
    <property type="entry name" value="lysA"/>
    <property type="match status" value="1"/>
</dbReference>
<comment type="caution">
    <text evidence="11">The sequence shown here is derived from an EMBL/GenBank/DDBJ whole genome shotgun (WGS) entry which is preliminary data.</text>
</comment>
<name>A0ABS4WDY0_9MICC</name>
<dbReference type="EMBL" id="JAGIOE010000001">
    <property type="protein sequence ID" value="MBP2374246.1"/>
    <property type="molecule type" value="Genomic_DNA"/>
</dbReference>
<dbReference type="InterPro" id="IPR022657">
    <property type="entry name" value="De-COase2_CS"/>
</dbReference>
<evidence type="ECO:0000256" key="3">
    <source>
        <dbReference type="ARBA" id="ARBA00022898"/>
    </source>
</evidence>
<dbReference type="InterPro" id="IPR000183">
    <property type="entry name" value="Orn/DAP/Arg_de-COase"/>
</dbReference>
<dbReference type="InterPro" id="IPR009006">
    <property type="entry name" value="Ala_racemase/Decarboxylase_C"/>
</dbReference>
<feature type="binding site" evidence="6">
    <location>
        <position position="373"/>
    </location>
    <ligand>
        <name>substrate</name>
    </ligand>
</feature>
<dbReference type="GO" id="GO:0008836">
    <property type="term" value="F:diaminopimelate decarboxylase activity"/>
    <property type="evidence" value="ECO:0007669"/>
    <property type="project" value="UniProtKB-EC"/>
</dbReference>
<evidence type="ECO:0000256" key="7">
    <source>
        <dbReference type="NCBIfam" id="TIGR01048"/>
    </source>
</evidence>